<comment type="caution">
    <text evidence="2">The sequence shown here is derived from an EMBL/GenBank/DDBJ whole genome shotgun (WGS) entry which is preliminary data.</text>
</comment>
<proteinExistence type="predicted"/>
<keyword evidence="1" id="KW-0732">Signal</keyword>
<protein>
    <submittedName>
        <fullName evidence="2">Outer membrane beta-barrel protein</fullName>
    </submittedName>
</protein>
<dbReference type="Gene3D" id="2.40.160.10">
    <property type="entry name" value="Porin"/>
    <property type="match status" value="1"/>
</dbReference>
<reference evidence="2 3" key="1">
    <citation type="submission" date="2022-11" db="EMBL/GenBank/DDBJ databases">
        <title>Desulfobotulus tamanensis H1 sp. nov. - anaerobic, alkaliphilic, sulphate reducing bacterium isolated from terrestrial mud volcano.</title>
        <authorList>
            <person name="Frolova A."/>
            <person name="Merkel A.Y."/>
            <person name="Slobodkin A.I."/>
        </authorList>
    </citation>
    <scope>NUCLEOTIDE SEQUENCE [LARGE SCALE GENOMIC DNA]</scope>
    <source>
        <strain evidence="2 3">H1</strain>
    </source>
</reference>
<dbReference type="Proteomes" id="UP001209681">
    <property type="component" value="Unassembled WGS sequence"/>
</dbReference>
<feature type="chain" id="PRO_5045957258" evidence="1">
    <location>
        <begin position="21"/>
        <end position="425"/>
    </location>
</feature>
<dbReference type="EMBL" id="JAPFPW010000021">
    <property type="protein sequence ID" value="MCW7755072.1"/>
    <property type="molecule type" value="Genomic_DNA"/>
</dbReference>
<organism evidence="2 3">
    <name type="scientific">Desulfobotulus pelophilus</name>
    <dbReference type="NCBI Taxonomy" id="2823377"/>
    <lineage>
        <taxon>Bacteria</taxon>
        <taxon>Pseudomonadati</taxon>
        <taxon>Thermodesulfobacteriota</taxon>
        <taxon>Desulfobacteria</taxon>
        <taxon>Desulfobacterales</taxon>
        <taxon>Desulfobacteraceae</taxon>
        <taxon>Desulfobotulus</taxon>
    </lineage>
</organism>
<sequence length="425" mass="48497">MKKLMITGLLAFIFVLPVMAEEGRFPGVSGDGISGDVLGMQRRNVHSAVALGFQYTDNLYNSKNNKEADTSFIFSPSIALALPGTRRVDVALSPDTAAPGGLGFSRERVDSTDRYLAYLVYNPKAEFYADNSDENFTSHNVKGAVQYNAPGGLTLDLAAKYAKASEARGEVGNRYLDEYEDMLYDFIVRYDFSPKLFVRGTASGYNLEYDRTESDFRNRTDMAWSMAAGYKFSPKTELSMEYQKVWVDYDKLLENPGTHFRRDSDEQRYALNLAWRMTAKSRGRFKIGQVEKSLDGGKDDTALFMELQLVHNITTRSQIMLEASRRFYETNFKEASYYISERINLAYRQEFTPRITGKVRLGWSADDYSGITLENDTYRFNPSCEYSFNNWLAIEGGYSYVKRTSDRNDLEYDTNTFTLTVIGRF</sequence>
<dbReference type="SUPFAM" id="SSF56935">
    <property type="entry name" value="Porins"/>
    <property type="match status" value="1"/>
</dbReference>
<dbReference type="RefSeq" id="WP_265425989.1">
    <property type="nucleotide sequence ID" value="NZ_JAPFPW010000021.1"/>
</dbReference>
<dbReference type="InterPro" id="IPR023614">
    <property type="entry name" value="Porin_dom_sf"/>
</dbReference>
<keyword evidence="3" id="KW-1185">Reference proteome</keyword>
<feature type="signal peptide" evidence="1">
    <location>
        <begin position="1"/>
        <end position="20"/>
    </location>
</feature>
<evidence type="ECO:0000256" key="1">
    <source>
        <dbReference type="SAM" id="SignalP"/>
    </source>
</evidence>
<gene>
    <name evidence="2" type="ORF">OOT00_13870</name>
</gene>
<evidence type="ECO:0000313" key="2">
    <source>
        <dbReference type="EMBL" id="MCW7755072.1"/>
    </source>
</evidence>
<accession>A0ABT3NDR5</accession>
<name>A0ABT3NDR5_9BACT</name>
<evidence type="ECO:0000313" key="3">
    <source>
        <dbReference type="Proteomes" id="UP001209681"/>
    </source>
</evidence>
<dbReference type="InterPro" id="IPR018759">
    <property type="entry name" value="BBP2_2"/>
</dbReference>
<dbReference type="Pfam" id="PF10082">
    <property type="entry name" value="BBP2_2"/>
    <property type="match status" value="1"/>
</dbReference>